<dbReference type="InterPro" id="IPR016047">
    <property type="entry name" value="M23ase_b-sheet_dom"/>
</dbReference>
<dbReference type="Gene3D" id="2.70.70.10">
    <property type="entry name" value="Glucose Permease (Domain IIA)"/>
    <property type="match status" value="1"/>
</dbReference>
<dbReference type="EMBL" id="NTYF01000023">
    <property type="protein sequence ID" value="PER55871.1"/>
    <property type="molecule type" value="Genomic_DNA"/>
</dbReference>
<dbReference type="Pfam" id="PF01551">
    <property type="entry name" value="Peptidase_M23"/>
    <property type="match status" value="1"/>
</dbReference>
<sequence>MQGNTIKNRYNGKKGNQVERQSPTPVIPQYTSQEKEAVQEPAESSQATQETPYTEADKEEKYAGTDDGSSAGISTAELQESELAKQEAEDKTEKKELKKKQKKAQRKKMFFLFFTNFGCLGSLLGLLLTMGVLLIILGGIVAIIASEEEGNKQTAEEPKTTETSGGTTTGGEQPKVENVGDPSSYGYHIPVKGTPYVTSPYGARWGTIHKGIDFRCKDGVDPILAAKKGKVGWAKFGADGSGFGGYGNVVVLEHEGGQWTLYGHMTKLSVQEGQTVEPGTQLGICGATGKVTGPHLHFEIKTSFKFGQIDPTSYLPK</sequence>
<feature type="compositionally biased region" description="Basic and acidic residues" evidence="1">
    <location>
        <begin position="55"/>
        <end position="64"/>
    </location>
</feature>
<dbReference type="SUPFAM" id="SSF51261">
    <property type="entry name" value="Duplicated hybrid motif"/>
    <property type="match status" value="1"/>
</dbReference>
<keyword evidence="2" id="KW-0472">Membrane</keyword>
<comment type="caution">
    <text evidence="4">The sequence shown here is derived from an EMBL/GenBank/DDBJ whole genome shotgun (WGS) entry which is preliminary data.</text>
</comment>
<feature type="region of interest" description="Disordered" evidence="1">
    <location>
        <begin position="1"/>
        <end position="100"/>
    </location>
</feature>
<dbReference type="PANTHER" id="PTHR21666:SF270">
    <property type="entry name" value="MUREIN HYDROLASE ACTIVATOR ENVC"/>
    <property type="match status" value="1"/>
</dbReference>
<feature type="compositionally biased region" description="Basic and acidic residues" evidence="1">
    <location>
        <begin position="82"/>
        <end position="96"/>
    </location>
</feature>
<evidence type="ECO:0000256" key="2">
    <source>
        <dbReference type="SAM" id="Phobius"/>
    </source>
</evidence>
<evidence type="ECO:0000259" key="3">
    <source>
        <dbReference type="Pfam" id="PF01551"/>
    </source>
</evidence>
<feature type="compositionally biased region" description="Polar residues" evidence="1">
    <location>
        <begin position="18"/>
        <end position="32"/>
    </location>
</feature>
<keyword evidence="2" id="KW-1133">Transmembrane helix</keyword>
<accession>A0ABD6S7T8</accession>
<gene>
    <name evidence="4" type="ORF">CN495_07510</name>
</gene>
<name>A0ABD6S7T8_BACTU</name>
<evidence type="ECO:0000256" key="1">
    <source>
        <dbReference type="SAM" id="MobiDB-lite"/>
    </source>
</evidence>
<dbReference type="Proteomes" id="UP000219897">
    <property type="component" value="Unassembled WGS sequence"/>
</dbReference>
<keyword evidence="2" id="KW-0812">Transmembrane</keyword>
<dbReference type="CDD" id="cd12797">
    <property type="entry name" value="M23_peptidase"/>
    <property type="match status" value="1"/>
</dbReference>
<organism evidence="4 5">
    <name type="scientific">Bacillus thuringiensis</name>
    <dbReference type="NCBI Taxonomy" id="1428"/>
    <lineage>
        <taxon>Bacteria</taxon>
        <taxon>Bacillati</taxon>
        <taxon>Bacillota</taxon>
        <taxon>Bacilli</taxon>
        <taxon>Bacillales</taxon>
        <taxon>Bacillaceae</taxon>
        <taxon>Bacillus</taxon>
        <taxon>Bacillus cereus group</taxon>
    </lineage>
</organism>
<proteinExistence type="predicted"/>
<feature type="compositionally biased region" description="Polar residues" evidence="1">
    <location>
        <begin position="42"/>
        <end position="52"/>
    </location>
</feature>
<dbReference type="InterPro" id="IPR011055">
    <property type="entry name" value="Dup_hybrid_motif"/>
</dbReference>
<feature type="domain" description="M23ase beta-sheet core" evidence="3">
    <location>
        <begin position="208"/>
        <end position="302"/>
    </location>
</feature>
<dbReference type="AlphaFoldDB" id="A0ABD6S7T8"/>
<feature type="transmembrane region" description="Helical" evidence="2">
    <location>
        <begin position="110"/>
        <end position="143"/>
    </location>
</feature>
<feature type="region of interest" description="Disordered" evidence="1">
    <location>
        <begin position="149"/>
        <end position="179"/>
    </location>
</feature>
<feature type="compositionally biased region" description="Basic and acidic residues" evidence="1">
    <location>
        <begin position="149"/>
        <end position="160"/>
    </location>
</feature>
<evidence type="ECO:0000313" key="4">
    <source>
        <dbReference type="EMBL" id="PER55871.1"/>
    </source>
</evidence>
<evidence type="ECO:0000313" key="5">
    <source>
        <dbReference type="Proteomes" id="UP000219897"/>
    </source>
</evidence>
<feature type="compositionally biased region" description="Low complexity" evidence="1">
    <location>
        <begin position="161"/>
        <end position="172"/>
    </location>
</feature>
<dbReference type="InterPro" id="IPR050570">
    <property type="entry name" value="Cell_wall_metabolism_enzyme"/>
</dbReference>
<feature type="compositionally biased region" description="Polar residues" evidence="1">
    <location>
        <begin position="67"/>
        <end position="78"/>
    </location>
</feature>
<dbReference type="PANTHER" id="PTHR21666">
    <property type="entry name" value="PEPTIDASE-RELATED"/>
    <property type="match status" value="1"/>
</dbReference>
<protein>
    <recommendedName>
        <fullName evidence="3">M23ase beta-sheet core domain-containing protein</fullName>
    </recommendedName>
</protein>
<reference evidence="4 5" key="1">
    <citation type="submission" date="2017-09" db="EMBL/GenBank/DDBJ databases">
        <title>Large-scale bioinformatics analysis of Bacillus genomes uncovers conserved roles of natural products in bacterial physiology.</title>
        <authorList>
            <consortium name="Agbiome Team Llc"/>
            <person name="Bleich R.M."/>
            <person name="Kirk G.J."/>
            <person name="Santa Maria K.C."/>
            <person name="Allen S.E."/>
            <person name="Farag S."/>
            <person name="Shank E.A."/>
            <person name="Bowers A."/>
        </authorList>
    </citation>
    <scope>NUCLEOTIDE SEQUENCE [LARGE SCALE GENOMIC DNA]</scope>
    <source>
        <strain evidence="4 5">AFS005140</strain>
    </source>
</reference>